<name>A0ABN7P9H5_TIMPD</name>
<keyword evidence="3" id="KW-1185">Reference proteome</keyword>
<dbReference type="EMBL" id="CAJPIN010028421">
    <property type="protein sequence ID" value="CAG2063719.1"/>
    <property type="molecule type" value="Genomic_DNA"/>
</dbReference>
<dbReference type="InterPro" id="IPR000195">
    <property type="entry name" value="Rab-GAP-TBC_dom"/>
</dbReference>
<dbReference type="PROSITE" id="PS50086">
    <property type="entry name" value="TBC_RABGAP"/>
    <property type="match status" value="1"/>
</dbReference>
<feature type="domain" description="Rab-GAP TBC" evidence="1">
    <location>
        <begin position="1"/>
        <end position="85"/>
    </location>
</feature>
<gene>
    <name evidence="2" type="ORF">TPAB3V08_LOCUS10666</name>
</gene>
<organism evidence="2 3">
    <name type="scientific">Timema podura</name>
    <name type="common">Walking stick</name>
    <dbReference type="NCBI Taxonomy" id="61482"/>
    <lineage>
        <taxon>Eukaryota</taxon>
        <taxon>Metazoa</taxon>
        <taxon>Ecdysozoa</taxon>
        <taxon>Arthropoda</taxon>
        <taxon>Hexapoda</taxon>
        <taxon>Insecta</taxon>
        <taxon>Pterygota</taxon>
        <taxon>Neoptera</taxon>
        <taxon>Polyneoptera</taxon>
        <taxon>Phasmatodea</taxon>
        <taxon>Timematodea</taxon>
        <taxon>Timematoidea</taxon>
        <taxon>Timematidae</taxon>
        <taxon>Timema</taxon>
    </lineage>
</organism>
<proteinExistence type="predicted"/>
<evidence type="ECO:0000313" key="3">
    <source>
        <dbReference type="Proteomes" id="UP001153148"/>
    </source>
</evidence>
<protein>
    <recommendedName>
        <fullName evidence="1">Rab-GAP TBC domain-containing protein</fullName>
    </recommendedName>
</protein>
<comment type="caution">
    <text evidence="2">The sequence shown here is derived from an EMBL/GenBank/DDBJ whole genome shotgun (WGS) entry which is preliminary data.</text>
</comment>
<sequence>MRSVVWPFLLHFYTFQSTYEEREQILAIRRQEYHEITRRRLEMDLPDQQNFCRNIQCVVEKDVVRTDRGNPYFAGENNPNIEVMK</sequence>
<dbReference type="InterPro" id="IPR035969">
    <property type="entry name" value="Rab-GAP_TBC_sf"/>
</dbReference>
<dbReference type="Proteomes" id="UP001153148">
    <property type="component" value="Unassembled WGS sequence"/>
</dbReference>
<evidence type="ECO:0000259" key="1">
    <source>
        <dbReference type="PROSITE" id="PS50086"/>
    </source>
</evidence>
<dbReference type="SUPFAM" id="SSF47923">
    <property type="entry name" value="Ypt/Rab-GAP domain of gyp1p"/>
    <property type="match status" value="1"/>
</dbReference>
<evidence type="ECO:0000313" key="2">
    <source>
        <dbReference type="EMBL" id="CAG2063719.1"/>
    </source>
</evidence>
<reference evidence="2" key="1">
    <citation type="submission" date="2021-03" db="EMBL/GenBank/DDBJ databases">
        <authorList>
            <person name="Tran Van P."/>
        </authorList>
    </citation>
    <scope>NUCLEOTIDE SEQUENCE</scope>
</reference>
<accession>A0ABN7P9H5</accession>